<dbReference type="HAMAP" id="MF_00340">
    <property type="entry name" value="Ribosomal_bL32"/>
    <property type="match status" value="1"/>
</dbReference>
<dbReference type="InterPro" id="IPR002677">
    <property type="entry name" value="Ribosomal_bL32"/>
</dbReference>
<dbReference type="AlphaFoldDB" id="A0A831T9G8"/>
<dbReference type="EMBL" id="DSIY01000053">
    <property type="protein sequence ID" value="HEG90283.1"/>
    <property type="molecule type" value="Genomic_DNA"/>
</dbReference>
<keyword evidence="2 5" id="KW-0689">Ribosomal protein</keyword>
<gene>
    <name evidence="5" type="primary">rpmF</name>
    <name evidence="6" type="ORF">ENP34_02395</name>
</gene>
<evidence type="ECO:0000256" key="2">
    <source>
        <dbReference type="ARBA" id="ARBA00022980"/>
    </source>
</evidence>
<comment type="similarity">
    <text evidence="1 5">Belongs to the bacterial ribosomal protein bL32 family.</text>
</comment>
<organism evidence="6">
    <name type="scientific">Thermorudis peleae</name>
    <dbReference type="NCBI Taxonomy" id="1382356"/>
    <lineage>
        <taxon>Bacteria</taxon>
        <taxon>Pseudomonadati</taxon>
        <taxon>Thermomicrobiota</taxon>
        <taxon>Thermomicrobia</taxon>
        <taxon>Thermomicrobia incertae sedis</taxon>
        <taxon>Thermorudis</taxon>
    </lineage>
</organism>
<reference evidence="6" key="1">
    <citation type="journal article" date="2020" name="mSystems">
        <title>Genome- and Community-Level Interaction Insights into Carbon Utilization and Element Cycling Functions of Hydrothermarchaeota in Hydrothermal Sediment.</title>
        <authorList>
            <person name="Zhou Z."/>
            <person name="Liu Y."/>
            <person name="Xu W."/>
            <person name="Pan J."/>
            <person name="Luo Z.H."/>
            <person name="Li M."/>
        </authorList>
    </citation>
    <scope>NUCLEOTIDE SEQUENCE [LARGE SCALE GENOMIC DNA]</scope>
    <source>
        <strain evidence="6">SpSt-210</strain>
    </source>
</reference>
<comment type="caution">
    <text evidence="6">The sequence shown here is derived from an EMBL/GenBank/DDBJ whole genome shotgun (WGS) entry which is preliminary data.</text>
</comment>
<dbReference type="GO" id="GO:0003735">
    <property type="term" value="F:structural constituent of ribosome"/>
    <property type="evidence" value="ECO:0007669"/>
    <property type="project" value="InterPro"/>
</dbReference>
<evidence type="ECO:0000256" key="4">
    <source>
        <dbReference type="ARBA" id="ARBA00035178"/>
    </source>
</evidence>
<evidence type="ECO:0000256" key="3">
    <source>
        <dbReference type="ARBA" id="ARBA00023274"/>
    </source>
</evidence>
<dbReference type="InterPro" id="IPR044957">
    <property type="entry name" value="Ribosomal_bL32_bact"/>
</dbReference>
<keyword evidence="3 5" id="KW-0687">Ribonucleoprotein</keyword>
<dbReference type="Pfam" id="PF01783">
    <property type="entry name" value="Ribosomal_L32p"/>
    <property type="match status" value="1"/>
</dbReference>
<name>A0A831T9G8_9BACT</name>
<dbReference type="SUPFAM" id="SSF57829">
    <property type="entry name" value="Zn-binding ribosomal proteins"/>
    <property type="match status" value="1"/>
</dbReference>
<dbReference type="PANTHER" id="PTHR35534:SF1">
    <property type="entry name" value="LARGE RIBOSOMAL SUBUNIT PROTEIN BL32"/>
    <property type="match status" value="1"/>
</dbReference>
<dbReference type="NCBIfam" id="TIGR01031">
    <property type="entry name" value="rpmF_bact"/>
    <property type="match status" value="1"/>
</dbReference>
<dbReference type="InterPro" id="IPR011332">
    <property type="entry name" value="Ribosomal_zn-bd"/>
</dbReference>
<dbReference type="PANTHER" id="PTHR35534">
    <property type="entry name" value="50S RIBOSOMAL PROTEIN L32"/>
    <property type="match status" value="1"/>
</dbReference>
<dbReference type="GO" id="GO:0006412">
    <property type="term" value="P:translation"/>
    <property type="evidence" value="ECO:0007669"/>
    <property type="project" value="UniProtKB-UniRule"/>
</dbReference>
<proteinExistence type="inferred from homology"/>
<protein>
    <recommendedName>
        <fullName evidence="4 5">Large ribosomal subunit protein bL32</fullName>
    </recommendedName>
</protein>
<evidence type="ECO:0000256" key="5">
    <source>
        <dbReference type="HAMAP-Rule" id="MF_00340"/>
    </source>
</evidence>
<dbReference type="GO" id="GO:0015934">
    <property type="term" value="C:large ribosomal subunit"/>
    <property type="evidence" value="ECO:0007669"/>
    <property type="project" value="InterPro"/>
</dbReference>
<sequence>MGALPKHRVSRRRQGNRRRHHYLKLPQLMTCPSCGEKKMTHYVCPNCGTYRGRQVIEMNRASRRSRRTTE</sequence>
<evidence type="ECO:0000256" key="1">
    <source>
        <dbReference type="ARBA" id="ARBA00008560"/>
    </source>
</evidence>
<accession>A0A831T9G8</accession>
<evidence type="ECO:0000313" key="6">
    <source>
        <dbReference type="EMBL" id="HEG90283.1"/>
    </source>
</evidence>